<dbReference type="SUPFAM" id="SSF46894">
    <property type="entry name" value="C-terminal effector domain of the bipartite response regulators"/>
    <property type="match status" value="1"/>
</dbReference>
<evidence type="ECO:0000256" key="3">
    <source>
        <dbReference type="ARBA" id="ARBA00022553"/>
    </source>
</evidence>
<dbReference type="InterPro" id="IPR001789">
    <property type="entry name" value="Sig_transdc_resp-reg_receiver"/>
</dbReference>
<evidence type="ECO:0000256" key="9">
    <source>
        <dbReference type="ARBA" id="ARBA00067337"/>
    </source>
</evidence>
<dbReference type="PROSITE" id="PS50110">
    <property type="entry name" value="RESPONSE_REGULATORY"/>
    <property type="match status" value="1"/>
</dbReference>
<dbReference type="PANTHER" id="PTHR48111:SF58">
    <property type="entry name" value="TORCAD OPERON TRANSCRIPTIONAL REGULATORY PROTEIN TORR"/>
    <property type="match status" value="1"/>
</dbReference>
<dbReference type="GO" id="GO:0000156">
    <property type="term" value="F:phosphorelay response regulator activity"/>
    <property type="evidence" value="ECO:0007669"/>
    <property type="project" value="TreeGrafter"/>
</dbReference>
<gene>
    <name evidence="14" type="ORF">OO17_26855</name>
</gene>
<evidence type="ECO:0000256" key="11">
    <source>
        <dbReference type="PROSITE-ProRule" id="PRU01091"/>
    </source>
</evidence>
<organism evidence="14 15">
    <name type="scientific">Rhodopseudomonas palustris</name>
    <dbReference type="NCBI Taxonomy" id="1076"/>
    <lineage>
        <taxon>Bacteria</taxon>
        <taxon>Pseudomonadati</taxon>
        <taxon>Pseudomonadota</taxon>
        <taxon>Alphaproteobacteria</taxon>
        <taxon>Hyphomicrobiales</taxon>
        <taxon>Nitrobacteraceae</taxon>
        <taxon>Rhodopseudomonas</taxon>
    </lineage>
</organism>
<dbReference type="PANTHER" id="PTHR48111">
    <property type="entry name" value="REGULATOR OF RPOS"/>
    <property type="match status" value="1"/>
</dbReference>
<dbReference type="SMART" id="SM00448">
    <property type="entry name" value="REC"/>
    <property type="match status" value="1"/>
</dbReference>
<evidence type="ECO:0000256" key="6">
    <source>
        <dbReference type="ARBA" id="ARBA00023125"/>
    </source>
</evidence>
<feature type="DNA-binding region" description="OmpR/PhoB-type" evidence="11">
    <location>
        <begin position="132"/>
        <end position="232"/>
    </location>
</feature>
<dbReference type="FunFam" id="1.10.10.10:FF:000099">
    <property type="entry name" value="Two-component system response regulator TorR"/>
    <property type="match status" value="1"/>
</dbReference>
<dbReference type="Gene3D" id="1.10.10.10">
    <property type="entry name" value="Winged helix-like DNA-binding domain superfamily/Winged helix DNA-binding domain"/>
    <property type="match status" value="1"/>
</dbReference>
<dbReference type="RefSeq" id="WP_044417722.1">
    <property type="nucleotide sequence ID" value="NZ_JXXE01000674.1"/>
</dbReference>
<dbReference type="GO" id="GO:0005829">
    <property type="term" value="C:cytosol"/>
    <property type="evidence" value="ECO:0007669"/>
    <property type="project" value="TreeGrafter"/>
</dbReference>
<sequence length="235" mass="26436">MASRKHLVVVDDEPVARESLAAYLEREGFRVTMSKDIRDLRGVLDREPVDLILLDIRLPGEDGLSFLRKLRSRSDLPVIFVTGRGDEVDRVIGLELGADDYVTKPFAHRELLARIRTLLRRTSQGFRSERPDCARHFAGWTLDLSKRCLTATDGEEVRLTRGEFDLLAALVRSPGQVLSRDTLLDESGHRDGAPNDRTVDVLIARLRRKIEVDSADPRLIVTEHGVGYRFAGPVS</sequence>
<keyword evidence="2" id="KW-0963">Cytoplasm</keyword>
<accession>A0A0D7E0Q8</accession>
<dbReference type="InterPro" id="IPR011006">
    <property type="entry name" value="CheY-like_superfamily"/>
</dbReference>
<dbReference type="AlphaFoldDB" id="A0A0D7E0Q8"/>
<dbReference type="Gene3D" id="6.10.250.690">
    <property type="match status" value="1"/>
</dbReference>
<dbReference type="EMBL" id="JXXE01000674">
    <property type="protein sequence ID" value="KIZ34419.1"/>
    <property type="molecule type" value="Genomic_DNA"/>
</dbReference>
<comment type="subcellular location">
    <subcellularLocation>
        <location evidence="1">Cytoplasm</location>
    </subcellularLocation>
</comment>
<dbReference type="CDD" id="cd00383">
    <property type="entry name" value="trans_reg_C"/>
    <property type="match status" value="1"/>
</dbReference>
<evidence type="ECO:0000259" key="13">
    <source>
        <dbReference type="PROSITE" id="PS51755"/>
    </source>
</evidence>
<evidence type="ECO:0000256" key="1">
    <source>
        <dbReference type="ARBA" id="ARBA00004496"/>
    </source>
</evidence>
<evidence type="ECO:0000256" key="2">
    <source>
        <dbReference type="ARBA" id="ARBA00022490"/>
    </source>
</evidence>
<keyword evidence="3 10" id="KW-0597">Phosphoprotein</keyword>
<keyword evidence="4" id="KW-0902">Two-component regulatory system</keyword>
<evidence type="ECO:0000256" key="5">
    <source>
        <dbReference type="ARBA" id="ARBA00023015"/>
    </source>
</evidence>
<dbReference type="PROSITE" id="PS51755">
    <property type="entry name" value="OMPR_PHOB"/>
    <property type="match status" value="1"/>
</dbReference>
<dbReference type="InterPro" id="IPR039420">
    <property type="entry name" value="WalR-like"/>
</dbReference>
<protein>
    <recommendedName>
        <fullName evidence="9">Regulatory protein VirG</fullName>
    </recommendedName>
</protein>
<dbReference type="InterPro" id="IPR036388">
    <property type="entry name" value="WH-like_DNA-bd_sf"/>
</dbReference>
<evidence type="ECO:0000259" key="12">
    <source>
        <dbReference type="PROSITE" id="PS50110"/>
    </source>
</evidence>
<feature type="domain" description="OmpR/PhoB-type" evidence="13">
    <location>
        <begin position="132"/>
        <end position="232"/>
    </location>
</feature>
<dbReference type="GO" id="GO:0032993">
    <property type="term" value="C:protein-DNA complex"/>
    <property type="evidence" value="ECO:0007669"/>
    <property type="project" value="TreeGrafter"/>
</dbReference>
<dbReference type="Gene3D" id="3.40.50.2300">
    <property type="match status" value="1"/>
</dbReference>
<evidence type="ECO:0000256" key="10">
    <source>
        <dbReference type="PROSITE-ProRule" id="PRU00169"/>
    </source>
</evidence>
<keyword evidence="6 11" id="KW-0238">DNA-binding</keyword>
<dbReference type="Proteomes" id="UP000032515">
    <property type="component" value="Unassembled WGS sequence"/>
</dbReference>
<comment type="caution">
    <text evidence="14">The sequence shown here is derived from an EMBL/GenBank/DDBJ whole genome shotgun (WGS) entry which is preliminary data.</text>
</comment>
<dbReference type="OrthoDB" id="9784252at2"/>
<dbReference type="SMART" id="SM00862">
    <property type="entry name" value="Trans_reg_C"/>
    <property type="match status" value="1"/>
</dbReference>
<dbReference type="InterPro" id="IPR001867">
    <property type="entry name" value="OmpR/PhoB-type_DNA-bd"/>
</dbReference>
<reference evidence="14 15" key="1">
    <citation type="submission" date="2014-11" db="EMBL/GenBank/DDBJ databases">
        <title>Genomics and ecophysiology of heterotrophic nitrogen fixing bacteria isolated from estuarine surface water.</title>
        <authorList>
            <person name="Bentzon-Tilia M."/>
            <person name="Severin I."/>
            <person name="Hansen L.H."/>
            <person name="Riemann L."/>
        </authorList>
    </citation>
    <scope>NUCLEOTIDE SEQUENCE [LARGE SCALE GENOMIC DNA]</scope>
    <source>
        <strain evidence="14 15">BAL398</strain>
    </source>
</reference>
<keyword evidence="7" id="KW-0010">Activator</keyword>
<evidence type="ECO:0000256" key="8">
    <source>
        <dbReference type="ARBA" id="ARBA00023163"/>
    </source>
</evidence>
<dbReference type="InterPro" id="IPR016032">
    <property type="entry name" value="Sig_transdc_resp-reg_C-effctor"/>
</dbReference>
<dbReference type="GO" id="GO:0000976">
    <property type="term" value="F:transcription cis-regulatory region binding"/>
    <property type="evidence" value="ECO:0007669"/>
    <property type="project" value="TreeGrafter"/>
</dbReference>
<evidence type="ECO:0000313" key="14">
    <source>
        <dbReference type="EMBL" id="KIZ34419.1"/>
    </source>
</evidence>
<keyword evidence="5" id="KW-0805">Transcription regulation</keyword>
<evidence type="ECO:0000313" key="15">
    <source>
        <dbReference type="Proteomes" id="UP000032515"/>
    </source>
</evidence>
<dbReference type="PATRIC" id="fig|1076.23.peg.1938"/>
<keyword evidence="8" id="KW-0804">Transcription</keyword>
<dbReference type="Pfam" id="PF00072">
    <property type="entry name" value="Response_reg"/>
    <property type="match status" value="1"/>
</dbReference>
<evidence type="ECO:0000256" key="7">
    <source>
        <dbReference type="ARBA" id="ARBA00023159"/>
    </source>
</evidence>
<dbReference type="SUPFAM" id="SSF52172">
    <property type="entry name" value="CheY-like"/>
    <property type="match status" value="1"/>
</dbReference>
<name>A0A0D7E0Q8_RHOPL</name>
<feature type="modified residue" description="4-aspartylphosphate" evidence="10">
    <location>
        <position position="55"/>
    </location>
</feature>
<evidence type="ECO:0000256" key="4">
    <source>
        <dbReference type="ARBA" id="ARBA00023012"/>
    </source>
</evidence>
<proteinExistence type="predicted"/>
<dbReference type="Pfam" id="PF00486">
    <property type="entry name" value="Trans_reg_C"/>
    <property type="match status" value="1"/>
</dbReference>
<feature type="domain" description="Response regulatory" evidence="12">
    <location>
        <begin position="6"/>
        <end position="119"/>
    </location>
</feature>
<dbReference type="GO" id="GO:0006355">
    <property type="term" value="P:regulation of DNA-templated transcription"/>
    <property type="evidence" value="ECO:0007669"/>
    <property type="project" value="InterPro"/>
</dbReference>